<evidence type="ECO:0000313" key="3">
    <source>
        <dbReference type="Proteomes" id="UP001500886"/>
    </source>
</evidence>
<proteinExistence type="predicted"/>
<dbReference type="EMBL" id="BAAASL010000019">
    <property type="protein sequence ID" value="GAA2722159.1"/>
    <property type="molecule type" value="Genomic_DNA"/>
</dbReference>
<dbReference type="Pfam" id="PF01814">
    <property type="entry name" value="Hemerythrin"/>
    <property type="match status" value="1"/>
</dbReference>
<evidence type="ECO:0000259" key="1">
    <source>
        <dbReference type="Pfam" id="PF01814"/>
    </source>
</evidence>
<reference evidence="2 3" key="1">
    <citation type="journal article" date="2019" name="Int. J. Syst. Evol. Microbiol.">
        <title>The Global Catalogue of Microorganisms (GCM) 10K type strain sequencing project: providing services to taxonomists for standard genome sequencing and annotation.</title>
        <authorList>
            <consortium name="The Broad Institute Genomics Platform"/>
            <consortium name="The Broad Institute Genome Sequencing Center for Infectious Disease"/>
            <person name="Wu L."/>
            <person name="Ma J."/>
        </authorList>
    </citation>
    <scope>NUCLEOTIDE SEQUENCE [LARGE SCALE GENOMIC DNA]</scope>
    <source>
        <strain evidence="2 3">JCM 4542</strain>
    </source>
</reference>
<dbReference type="RefSeq" id="WP_344437494.1">
    <property type="nucleotide sequence ID" value="NZ_BAAASL010000019.1"/>
</dbReference>
<evidence type="ECO:0000313" key="2">
    <source>
        <dbReference type="EMBL" id="GAA2722159.1"/>
    </source>
</evidence>
<organism evidence="2 3">
    <name type="scientific">Streptomyces luteosporeus</name>
    <dbReference type="NCBI Taxonomy" id="173856"/>
    <lineage>
        <taxon>Bacteria</taxon>
        <taxon>Bacillati</taxon>
        <taxon>Actinomycetota</taxon>
        <taxon>Actinomycetes</taxon>
        <taxon>Kitasatosporales</taxon>
        <taxon>Streptomycetaceae</taxon>
        <taxon>Streptomyces</taxon>
    </lineage>
</organism>
<dbReference type="PANTHER" id="PTHR35585:SF1">
    <property type="entry name" value="HHE DOMAIN PROTEIN (AFU_ORTHOLOGUE AFUA_4G00730)"/>
    <property type="match status" value="1"/>
</dbReference>
<dbReference type="CDD" id="cd12108">
    <property type="entry name" value="Hr-like"/>
    <property type="match status" value="1"/>
</dbReference>
<dbReference type="Gene3D" id="1.20.120.520">
    <property type="entry name" value="nmb1532 protein domain like"/>
    <property type="match status" value="1"/>
</dbReference>
<sequence>MAQRAHEGAAGAQDDVVTLLKQQHQQIRELFREVEASGGTSRKDAFNRLVRLLAVHETAEEEIVHPAARRAFASGDKVVDDRLREEHDAKQVLSELEDMDPESPEFMPTLNALRDDIEAHADAEERLEFDRLREAHDPRRLASMAKAVRTAEAMAPTHPHPGVESATKNILLGPFAAIADRTRDAVRKAMGDGK</sequence>
<dbReference type="PANTHER" id="PTHR35585">
    <property type="entry name" value="HHE DOMAIN PROTEIN (AFU_ORTHOLOGUE AFUA_4G00730)"/>
    <property type="match status" value="1"/>
</dbReference>
<keyword evidence="3" id="KW-1185">Reference proteome</keyword>
<dbReference type="Proteomes" id="UP001500886">
    <property type="component" value="Unassembled WGS sequence"/>
</dbReference>
<dbReference type="InterPro" id="IPR012312">
    <property type="entry name" value="Hemerythrin-like"/>
</dbReference>
<accession>A0ABN3TZY1</accession>
<feature type="domain" description="Hemerythrin-like" evidence="1">
    <location>
        <begin position="16"/>
        <end position="131"/>
    </location>
</feature>
<gene>
    <name evidence="2" type="ORF">GCM10010315_46710</name>
</gene>
<comment type="caution">
    <text evidence="2">The sequence shown here is derived from an EMBL/GenBank/DDBJ whole genome shotgun (WGS) entry which is preliminary data.</text>
</comment>
<protein>
    <submittedName>
        <fullName evidence="2">Hemerythrin domain-containing protein</fullName>
    </submittedName>
</protein>
<name>A0ABN3TZY1_9ACTN</name>